<dbReference type="PANTHER" id="PTHR43464">
    <property type="entry name" value="METHYLTRANSFERASE"/>
    <property type="match status" value="1"/>
</dbReference>
<dbReference type="SUPFAM" id="SSF53335">
    <property type="entry name" value="S-adenosyl-L-methionine-dependent methyltransferases"/>
    <property type="match status" value="1"/>
</dbReference>
<dbReference type="Pfam" id="PF08003">
    <property type="entry name" value="Methyltransf_9"/>
    <property type="match status" value="1"/>
</dbReference>
<keyword evidence="3" id="KW-0949">S-adenosyl-L-methionine</keyword>
<evidence type="ECO:0000256" key="1">
    <source>
        <dbReference type="ARBA" id="ARBA00022603"/>
    </source>
</evidence>
<dbReference type="GO" id="GO:0008168">
    <property type="term" value="F:methyltransferase activity"/>
    <property type="evidence" value="ECO:0007669"/>
    <property type="project" value="UniProtKB-KW"/>
</dbReference>
<dbReference type="NCBIfam" id="TIGR04290">
    <property type="entry name" value="meth_Rta_06860"/>
    <property type="match status" value="1"/>
</dbReference>
<keyword evidence="5" id="KW-1185">Reference proteome</keyword>
<dbReference type="Gene3D" id="3.40.50.150">
    <property type="entry name" value="Vaccinia Virus protein VP39"/>
    <property type="match status" value="1"/>
</dbReference>
<dbReference type="AlphaFoldDB" id="A0A286GS40"/>
<protein>
    <submittedName>
        <fullName evidence="4">tRNA (Mo5U34)-methyltransferase</fullName>
    </submittedName>
</protein>
<evidence type="ECO:0000313" key="4">
    <source>
        <dbReference type="EMBL" id="SOD97996.1"/>
    </source>
</evidence>
<dbReference type="OrthoDB" id="9765084at2"/>
<proteinExistence type="predicted"/>
<gene>
    <name evidence="4" type="ORF">SAMN05421508_107152</name>
</gene>
<reference evidence="5" key="1">
    <citation type="submission" date="2017-09" db="EMBL/GenBank/DDBJ databases">
        <authorList>
            <person name="Varghese N."/>
            <person name="Submissions S."/>
        </authorList>
    </citation>
    <scope>NUCLEOTIDE SEQUENCE [LARGE SCALE GENOMIC DNA]</scope>
    <source>
        <strain evidence="5">USBA 140</strain>
    </source>
</reference>
<sequence>MTHGAKPTGPTVEDLAPWFHNLHLPDGRQTRPDHPFGDFPAWKWAEIAPHLPADLTGARCLDIGCNSGFYSFELARRGATVVGIDINDHFLRQARWAAGHMGLEDRVSFENRAVYDYARLPREHFDIVLFMGVFYHLRYPMLALDTLRRLDPDLMVFQTLTTPDPDVDPRAMDDIGFQEREILDRPGWPRLAFIENALNADPTNWWVPNHAAVVGMLLAAAFRVTARPGAETYLCRPMAIHSGFWQPEEFQGATGLTDEPPGEP</sequence>
<dbReference type="InterPro" id="IPR027555">
    <property type="entry name" value="Mo5U34_MeTrfas-like"/>
</dbReference>
<dbReference type="Proteomes" id="UP000219621">
    <property type="component" value="Unassembled WGS sequence"/>
</dbReference>
<organism evidence="4 5">
    <name type="scientific">Caenispirillum bisanense</name>
    <dbReference type="NCBI Taxonomy" id="414052"/>
    <lineage>
        <taxon>Bacteria</taxon>
        <taxon>Pseudomonadati</taxon>
        <taxon>Pseudomonadota</taxon>
        <taxon>Alphaproteobacteria</taxon>
        <taxon>Rhodospirillales</taxon>
        <taxon>Novispirillaceae</taxon>
        <taxon>Caenispirillum</taxon>
    </lineage>
</organism>
<dbReference type="EMBL" id="OCNJ01000007">
    <property type="protein sequence ID" value="SOD97996.1"/>
    <property type="molecule type" value="Genomic_DNA"/>
</dbReference>
<dbReference type="RefSeq" id="WP_097280256.1">
    <property type="nucleotide sequence ID" value="NZ_OCNJ01000007.1"/>
</dbReference>
<dbReference type="InterPro" id="IPR027554">
    <property type="entry name" value="Meth_Rta_06860"/>
</dbReference>
<dbReference type="GO" id="GO:0032259">
    <property type="term" value="P:methylation"/>
    <property type="evidence" value="ECO:0007669"/>
    <property type="project" value="UniProtKB-KW"/>
</dbReference>
<name>A0A286GS40_9PROT</name>
<dbReference type="CDD" id="cd02440">
    <property type="entry name" value="AdoMet_MTases"/>
    <property type="match status" value="1"/>
</dbReference>
<evidence type="ECO:0000256" key="3">
    <source>
        <dbReference type="ARBA" id="ARBA00022691"/>
    </source>
</evidence>
<dbReference type="InterPro" id="IPR029063">
    <property type="entry name" value="SAM-dependent_MTases_sf"/>
</dbReference>
<keyword evidence="2 4" id="KW-0808">Transferase</keyword>
<keyword evidence="1 4" id="KW-0489">Methyltransferase</keyword>
<dbReference type="PANTHER" id="PTHR43464:SF19">
    <property type="entry name" value="UBIQUINONE BIOSYNTHESIS O-METHYLTRANSFERASE, MITOCHONDRIAL"/>
    <property type="match status" value="1"/>
</dbReference>
<evidence type="ECO:0000256" key="2">
    <source>
        <dbReference type="ARBA" id="ARBA00022679"/>
    </source>
</evidence>
<evidence type="ECO:0000313" key="5">
    <source>
        <dbReference type="Proteomes" id="UP000219621"/>
    </source>
</evidence>
<accession>A0A286GS40</accession>